<evidence type="ECO:0000256" key="3">
    <source>
        <dbReference type="ARBA" id="ARBA00022679"/>
    </source>
</evidence>
<protein>
    <recommendedName>
        <fullName evidence="2">methionyl-tRNA formyltransferase</fullName>
        <ecNumber evidence="2">2.1.2.9</ecNumber>
    </recommendedName>
</protein>
<dbReference type="CDD" id="cd08646">
    <property type="entry name" value="FMT_core_Met-tRNA-FMT_N"/>
    <property type="match status" value="1"/>
</dbReference>
<dbReference type="InterPro" id="IPR002376">
    <property type="entry name" value="Formyl_transf_N"/>
</dbReference>
<keyword evidence="8" id="KW-1185">Reference proteome</keyword>
<dbReference type="CDD" id="cd08704">
    <property type="entry name" value="Met_tRNA_FMT_C"/>
    <property type="match status" value="1"/>
</dbReference>
<sequence>MLLDASEQAGSSFEVAAVVTQPGKPKGRGNKSIPQPSPVEVAARGASIAADRIWTPAKAHDAEFLEQLALLHPDLCVTAAYGNILPQRFLDIPRFGTLNIHPSLLPKYRGAAPVQRALQDGVAQTGVSVAFTVRAMDAGPVLAQEVVDVGQEIQAPELLQDLFKRGGRLLLDNLDSVWEARAATLAKPQDESQVTHAAKLTKEEGVLDFRQPAHALHAKVRAFAGWPGTSHPFVMEDANNGGQLFNMKVLEILEVQPVGKKIMPVKAFVNGLKGRRLFWQPLHQS</sequence>
<evidence type="ECO:0000313" key="7">
    <source>
        <dbReference type="EMBL" id="KAK9830310.1"/>
    </source>
</evidence>
<dbReference type="Pfam" id="PF02911">
    <property type="entry name" value="Formyl_trans_C"/>
    <property type="match status" value="1"/>
</dbReference>
<dbReference type="InterPro" id="IPR044135">
    <property type="entry name" value="Met-tRNA-FMT_C"/>
</dbReference>
<evidence type="ECO:0000259" key="5">
    <source>
        <dbReference type="Pfam" id="PF00551"/>
    </source>
</evidence>
<dbReference type="Proteomes" id="UP001489004">
    <property type="component" value="Unassembled WGS sequence"/>
</dbReference>
<dbReference type="Gene3D" id="3.40.50.12230">
    <property type="match status" value="1"/>
</dbReference>
<dbReference type="InterPro" id="IPR011034">
    <property type="entry name" value="Formyl_transferase-like_C_sf"/>
</dbReference>
<accession>A0AAW1R8I1</accession>
<dbReference type="PANTHER" id="PTHR11138">
    <property type="entry name" value="METHIONYL-TRNA FORMYLTRANSFERASE"/>
    <property type="match status" value="1"/>
</dbReference>
<evidence type="ECO:0000313" key="8">
    <source>
        <dbReference type="Proteomes" id="UP001489004"/>
    </source>
</evidence>
<keyword evidence="4" id="KW-0648">Protein biosynthesis</keyword>
<dbReference type="SUPFAM" id="SSF50486">
    <property type="entry name" value="FMT C-terminal domain-like"/>
    <property type="match status" value="1"/>
</dbReference>
<dbReference type="GO" id="GO:0004479">
    <property type="term" value="F:methionyl-tRNA formyltransferase activity"/>
    <property type="evidence" value="ECO:0007669"/>
    <property type="project" value="UniProtKB-EC"/>
</dbReference>
<dbReference type="InterPro" id="IPR041711">
    <property type="entry name" value="Met-tRNA-FMT_N"/>
</dbReference>
<name>A0AAW1R8I1_9CHLO</name>
<dbReference type="SUPFAM" id="SSF53328">
    <property type="entry name" value="Formyltransferase"/>
    <property type="match status" value="1"/>
</dbReference>
<dbReference type="PANTHER" id="PTHR11138:SF5">
    <property type="entry name" value="METHIONYL-TRNA FORMYLTRANSFERASE, MITOCHONDRIAL"/>
    <property type="match status" value="1"/>
</dbReference>
<dbReference type="Pfam" id="PF00551">
    <property type="entry name" value="Formyl_trans_N"/>
    <property type="match status" value="1"/>
</dbReference>
<evidence type="ECO:0000259" key="6">
    <source>
        <dbReference type="Pfam" id="PF02911"/>
    </source>
</evidence>
<keyword evidence="3" id="KW-0808">Transferase</keyword>
<evidence type="ECO:0000256" key="4">
    <source>
        <dbReference type="ARBA" id="ARBA00022917"/>
    </source>
</evidence>
<gene>
    <name evidence="7" type="ORF">WJX72_010930</name>
</gene>
<reference evidence="7 8" key="1">
    <citation type="journal article" date="2024" name="Nat. Commun.">
        <title>Phylogenomics reveals the evolutionary origins of lichenization in chlorophyte algae.</title>
        <authorList>
            <person name="Puginier C."/>
            <person name="Libourel C."/>
            <person name="Otte J."/>
            <person name="Skaloud P."/>
            <person name="Haon M."/>
            <person name="Grisel S."/>
            <person name="Petersen M."/>
            <person name="Berrin J.G."/>
            <person name="Delaux P.M."/>
            <person name="Dal Grande F."/>
            <person name="Keller J."/>
        </authorList>
    </citation>
    <scope>NUCLEOTIDE SEQUENCE [LARGE SCALE GENOMIC DNA]</scope>
    <source>
        <strain evidence="7 8">SAG 2043</strain>
    </source>
</reference>
<dbReference type="GO" id="GO:0005739">
    <property type="term" value="C:mitochondrion"/>
    <property type="evidence" value="ECO:0007669"/>
    <property type="project" value="TreeGrafter"/>
</dbReference>
<comment type="similarity">
    <text evidence="1">Belongs to the Fmt family.</text>
</comment>
<dbReference type="InterPro" id="IPR036477">
    <property type="entry name" value="Formyl_transf_N_sf"/>
</dbReference>
<proteinExistence type="inferred from homology"/>
<organism evidence="7 8">
    <name type="scientific">[Myrmecia] bisecta</name>
    <dbReference type="NCBI Taxonomy" id="41462"/>
    <lineage>
        <taxon>Eukaryota</taxon>
        <taxon>Viridiplantae</taxon>
        <taxon>Chlorophyta</taxon>
        <taxon>core chlorophytes</taxon>
        <taxon>Trebouxiophyceae</taxon>
        <taxon>Trebouxiales</taxon>
        <taxon>Trebouxiaceae</taxon>
        <taxon>Myrmecia</taxon>
    </lineage>
</organism>
<dbReference type="AlphaFoldDB" id="A0AAW1R8I1"/>
<feature type="domain" description="Formyl transferase N-terminal" evidence="5">
    <location>
        <begin position="2"/>
        <end position="169"/>
    </location>
</feature>
<evidence type="ECO:0000256" key="2">
    <source>
        <dbReference type="ARBA" id="ARBA00012261"/>
    </source>
</evidence>
<dbReference type="InterPro" id="IPR005793">
    <property type="entry name" value="Formyl_trans_C"/>
</dbReference>
<comment type="caution">
    <text evidence="7">The sequence shown here is derived from an EMBL/GenBank/DDBJ whole genome shotgun (WGS) entry which is preliminary data.</text>
</comment>
<evidence type="ECO:0000256" key="1">
    <source>
        <dbReference type="ARBA" id="ARBA00010699"/>
    </source>
</evidence>
<dbReference type="EMBL" id="JALJOR010000001">
    <property type="protein sequence ID" value="KAK9830310.1"/>
    <property type="molecule type" value="Genomic_DNA"/>
</dbReference>
<dbReference type="EC" id="2.1.2.9" evidence="2"/>
<feature type="domain" description="Formyl transferase C-terminal" evidence="6">
    <location>
        <begin position="199"/>
        <end position="230"/>
    </location>
</feature>